<accession>A0A0N0DBP3</accession>
<name>A0A0N0DBP3_FUSLA</name>
<dbReference type="Gene3D" id="3.50.50.60">
    <property type="entry name" value="FAD/NAD(P)-binding domain"/>
    <property type="match status" value="1"/>
</dbReference>
<dbReference type="GO" id="GO:0004497">
    <property type="term" value="F:monooxygenase activity"/>
    <property type="evidence" value="ECO:0007669"/>
    <property type="project" value="UniProtKB-KW"/>
</dbReference>
<feature type="domain" description="FAD-binding" evidence="7">
    <location>
        <begin position="333"/>
        <end position="365"/>
    </location>
</feature>
<dbReference type="GO" id="GO:0071949">
    <property type="term" value="F:FAD binding"/>
    <property type="evidence" value="ECO:0007669"/>
    <property type="project" value="InterPro"/>
</dbReference>
<feature type="domain" description="FAD-binding" evidence="7">
    <location>
        <begin position="16"/>
        <end position="195"/>
    </location>
</feature>
<dbReference type="InterPro" id="IPR036188">
    <property type="entry name" value="FAD/NAD-bd_sf"/>
</dbReference>
<dbReference type="AlphaFoldDB" id="A0A0N0DBP3"/>
<keyword evidence="6" id="KW-0812">Transmembrane</keyword>
<dbReference type="PANTHER" id="PTHR47178">
    <property type="entry name" value="MONOOXYGENASE, FAD-BINDING"/>
    <property type="match status" value="1"/>
</dbReference>
<evidence type="ECO:0000256" key="3">
    <source>
        <dbReference type="ARBA" id="ARBA00022827"/>
    </source>
</evidence>
<evidence type="ECO:0000313" key="9">
    <source>
        <dbReference type="Proteomes" id="UP000037904"/>
    </source>
</evidence>
<keyword evidence="2" id="KW-0285">Flavoprotein</keyword>
<gene>
    <name evidence="8" type="ORF">FLAG1_10141</name>
</gene>
<reference evidence="8 9" key="1">
    <citation type="submission" date="2015-04" db="EMBL/GenBank/DDBJ databases">
        <title>The draft genome sequence of Fusarium langsethiae, a T-2/HT-2 mycotoxin producer.</title>
        <authorList>
            <person name="Lysoe E."/>
            <person name="Divon H.H."/>
            <person name="Terzi V."/>
            <person name="Orru L."/>
            <person name="Lamontanara A."/>
            <person name="Kolseth A.-K."/>
            <person name="Frandsen R.J."/>
            <person name="Nielsen K."/>
            <person name="Thrane U."/>
        </authorList>
    </citation>
    <scope>NUCLEOTIDE SEQUENCE [LARGE SCALE GENOMIC DNA]</scope>
    <source>
        <strain evidence="8 9">Fl201059</strain>
    </source>
</reference>
<keyword evidence="6" id="KW-1133">Transmembrane helix</keyword>
<dbReference type="Proteomes" id="UP000037904">
    <property type="component" value="Unassembled WGS sequence"/>
</dbReference>
<comment type="cofactor">
    <cofactor evidence="1">
        <name>FAD</name>
        <dbReference type="ChEBI" id="CHEBI:57692"/>
    </cofactor>
</comment>
<dbReference type="OrthoDB" id="47494at2759"/>
<evidence type="ECO:0000313" key="8">
    <source>
        <dbReference type="EMBL" id="KPA37065.1"/>
    </source>
</evidence>
<keyword evidence="9" id="KW-1185">Reference proteome</keyword>
<evidence type="ECO:0000256" key="1">
    <source>
        <dbReference type="ARBA" id="ARBA00001974"/>
    </source>
</evidence>
<evidence type="ECO:0000256" key="4">
    <source>
        <dbReference type="ARBA" id="ARBA00023002"/>
    </source>
</evidence>
<proteinExistence type="predicted"/>
<dbReference type="Pfam" id="PF01494">
    <property type="entry name" value="FAD_binding_3"/>
    <property type="match status" value="2"/>
</dbReference>
<evidence type="ECO:0000259" key="7">
    <source>
        <dbReference type="Pfam" id="PF01494"/>
    </source>
</evidence>
<dbReference type="SUPFAM" id="SSF51905">
    <property type="entry name" value="FAD/NAD(P)-binding domain"/>
    <property type="match status" value="1"/>
</dbReference>
<organism evidence="8 9">
    <name type="scientific">Fusarium langsethiae</name>
    <dbReference type="NCBI Taxonomy" id="179993"/>
    <lineage>
        <taxon>Eukaryota</taxon>
        <taxon>Fungi</taxon>
        <taxon>Dikarya</taxon>
        <taxon>Ascomycota</taxon>
        <taxon>Pezizomycotina</taxon>
        <taxon>Sordariomycetes</taxon>
        <taxon>Hypocreomycetidae</taxon>
        <taxon>Hypocreales</taxon>
        <taxon>Nectriaceae</taxon>
        <taxon>Fusarium</taxon>
    </lineage>
</organism>
<evidence type="ECO:0000256" key="6">
    <source>
        <dbReference type="SAM" id="Phobius"/>
    </source>
</evidence>
<keyword evidence="6" id="KW-0472">Membrane</keyword>
<evidence type="ECO:0000256" key="2">
    <source>
        <dbReference type="ARBA" id="ARBA00022630"/>
    </source>
</evidence>
<dbReference type="InterPro" id="IPR002938">
    <property type="entry name" value="FAD-bd"/>
</dbReference>
<sequence length="457" mass="50713">MATSKFLPHEGGKRKIRVAIIGAGLSGLTVANGLMRDPAGRFDVQVFERDTATFGSERGGYQLRISRNGLDALKTVSDAELWAAIREVWTEDHERAPTVVDPVRFDAALRLDTHKWYPKSRSLSRIGLRRALLQSMIVQGRVQFNHYFKRFDILSNEGGVQLHFDGQDPQDADILIAADGSGSQVNRQVGLNNKVKLQSQMLFQSRGRVSKSAWAELPESLTKYGPVLFLGGKNAFGYASIYNDHDASTDGQPSWTLYWSILVARTPGEELIVKAGSDRQKIIPNLVDYVRNELGYGEPMERILKTATEYVRTGIVTSSVKPETDWRNGDKKNARVIILGDAMHPMPPSRGMGANQALTDAGNLVDLFRQTTFKQDVPSDDELAALVHVFDEEMYKRTFNMVKTSEGVTALDLKTVKGRMIIAFVSMVMTAVGWVCAGLEAVGLRSPQTLDYISLEK</sequence>
<evidence type="ECO:0000256" key="5">
    <source>
        <dbReference type="ARBA" id="ARBA00023033"/>
    </source>
</evidence>
<comment type="caution">
    <text evidence="8">The sequence shown here is derived from an EMBL/GenBank/DDBJ whole genome shotgun (WGS) entry which is preliminary data.</text>
</comment>
<feature type="transmembrane region" description="Helical" evidence="6">
    <location>
        <begin position="421"/>
        <end position="442"/>
    </location>
</feature>
<dbReference type="PANTHER" id="PTHR47178:SF6">
    <property type="entry name" value="FAD-BINDING DOMAIN-CONTAINING PROTEIN"/>
    <property type="match status" value="1"/>
</dbReference>
<keyword evidence="5" id="KW-0503">Monooxygenase</keyword>
<keyword evidence="4" id="KW-0560">Oxidoreductase</keyword>
<dbReference type="PRINTS" id="PR00420">
    <property type="entry name" value="RNGMNOXGNASE"/>
</dbReference>
<keyword evidence="3" id="KW-0274">FAD</keyword>
<dbReference type="EMBL" id="JXCE01000485">
    <property type="protein sequence ID" value="KPA37065.1"/>
    <property type="molecule type" value="Genomic_DNA"/>
</dbReference>
<protein>
    <submittedName>
        <fullName evidence="8">Fad dependent</fullName>
    </submittedName>
</protein>